<dbReference type="GeneID" id="54998153"/>
<dbReference type="Proteomes" id="UP000257597">
    <property type="component" value="Segment"/>
</dbReference>
<protein>
    <submittedName>
        <fullName evidence="1">Uncharacterized protein</fullName>
    </submittedName>
</protein>
<accession>A0A345MJ19</accession>
<dbReference type="EMBL" id="MH590603">
    <property type="protein sequence ID" value="AXH70550.1"/>
    <property type="molecule type" value="Genomic_DNA"/>
</dbReference>
<reference evidence="2" key="1">
    <citation type="submission" date="2018-07" db="EMBL/GenBank/DDBJ databases">
        <authorList>
            <person name="Quirk P.G."/>
            <person name="Krulwich T.A."/>
        </authorList>
    </citation>
    <scope>NUCLEOTIDE SEQUENCE [LARGE SCALE GENOMIC DNA]</scope>
</reference>
<evidence type="ECO:0000313" key="1">
    <source>
        <dbReference type="EMBL" id="AXH70550.1"/>
    </source>
</evidence>
<name>A0A345MJ19_9CAUD</name>
<proteinExistence type="predicted"/>
<dbReference type="KEGG" id="vg:54998153"/>
<evidence type="ECO:0000313" key="2">
    <source>
        <dbReference type="Proteomes" id="UP000257597"/>
    </source>
</evidence>
<keyword evidence="2" id="KW-1185">Reference proteome</keyword>
<gene>
    <name evidence="1" type="primary">164</name>
    <name evidence="1" type="ORF">SEA_DAREDEVIL_164</name>
</gene>
<organism evidence="1 2">
    <name type="scientific">Gordonia phage Daredevil</name>
    <dbReference type="NCBI Taxonomy" id="2283286"/>
    <lineage>
        <taxon>Viruses</taxon>
        <taxon>Duplodnaviria</taxon>
        <taxon>Heunggongvirae</taxon>
        <taxon>Uroviricota</taxon>
        <taxon>Caudoviricetes</taxon>
        <taxon>Daredevilvirus</taxon>
        <taxon>Daredevilvirus daredevil</taxon>
    </lineage>
</organism>
<sequence length="77" mass="8619">MPVPYDHHNSRRYPMQQILVVREAFVDCPAHVVAVTSLAAAQDWIERKFSPVSWDFGGFDTADGGSYLYDVCGVEQA</sequence>
<dbReference type="RefSeq" id="YP_009807278.1">
    <property type="nucleotide sequence ID" value="NC_048021.1"/>
</dbReference>